<comment type="caution">
    <text evidence="1">The sequence shown here is derived from an EMBL/GenBank/DDBJ whole genome shotgun (WGS) entry which is preliminary data.</text>
</comment>
<proteinExistence type="predicted"/>
<organism evidence="1 2">
    <name type="scientific">Brevibacillus invocatus</name>
    <dbReference type="NCBI Taxonomy" id="173959"/>
    <lineage>
        <taxon>Bacteria</taxon>
        <taxon>Bacillati</taxon>
        <taxon>Bacillota</taxon>
        <taxon>Bacilli</taxon>
        <taxon>Bacillales</taxon>
        <taxon>Paenibacillaceae</taxon>
        <taxon>Brevibacillus</taxon>
    </lineage>
</organism>
<name>A0A3M8CLJ9_9BACL</name>
<evidence type="ECO:0000313" key="1">
    <source>
        <dbReference type="EMBL" id="RNB76636.1"/>
    </source>
</evidence>
<evidence type="ECO:0000313" key="2">
    <source>
        <dbReference type="Proteomes" id="UP000282028"/>
    </source>
</evidence>
<keyword evidence="2" id="KW-1185">Reference proteome</keyword>
<dbReference type="AlphaFoldDB" id="A0A3M8CLJ9"/>
<evidence type="ECO:0008006" key="3">
    <source>
        <dbReference type="Google" id="ProtNLM"/>
    </source>
</evidence>
<accession>A0A3M8CLJ9</accession>
<dbReference type="SUPFAM" id="SSF58104">
    <property type="entry name" value="Methyl-accepting chemotaxis protein (MCP) signaling domain"/>
    <property type="match status" value="1"/>
</dbReference>
<protein>
    <recommendedName>
        <fullName evidence="3">Methyl-accepting chemotaxis protein</fullName>
    </recommendedName>
</protein>
<sequence length="86" mass="9715">MSLSEQTESYFHHVVDQFRFVTRQIQELSAATEQMSAGSEEVTASADTISDIAKASSTRMQEVYQMTRLHLQTAQQITELSDTLNE</sequence>
<dbReference type="OrthoDB" id="369835at2"/>
<dbReference type="Proteomes" id="UP000282028">
    <property type="component" value="Unassembled WGS sequence"/>
</dbReference>
<dbReference type="EMBL" id="RHHR01000005">
    <property type="protein sequence ID" value="RNB76636.1"/>
    <property type="molecule type" value="Genomic_DNA"/>
</dbReference>
<reference evidence="1 2" key="1">
    <citation type="submission" date="2018-10" db="EMBL/GenBank/DDBJ databases">
        <title>Phylogenomics of Brevibacillus.</title>
        <authorList>
            <person name="Dunlap C."/>
        </authorList>
    </citation>
    <scope>NUCLEOTIDE SEQUENCE [LARGE SCALE GENOMIC DNA]</scope>
    <source>
        <strain evidence="1 2">JCM 12215</strain>
    </source>
</reference>
<gene>
    <name evidence="1" type="ORF">EDM52_02240</name>
</gene>
<dbReference type="Gene3D" id="1.10.287.950">
    <property type="entry name" value="Methyl-accepting chemotaxis protein"/>
    <property type="match status" value="1"/>
</dbReference>